<evidence type="ECO:0000313" key="2">
    <source>
        <dbReference type="EMBL" id="KAK1767595.1"/>
    </source>
</evidence>
<gene>
    <name evidence="2" type="ORF">QBC33DRAFT_538690</name>
</gene>
<comment type="caution">
    <text evidence="2">The sequence shown here is derived from an EMBL/GenBank/DDBJ whole genome shotgun (WGS) entry which is preliminary data.</text>
</comment>
<evidence type="ECO:0000256" key="1">
    <source>
        <dbReference type="SAM" id="MobiDB-lite"/>
    </source>
</evidence>
<sequence length="146" mass="16035">MAQHNKAQGAASSPQDSSPDQPEVSGILKGLKQDLSLMGCIALGKDGVLRSLTADRDVVDAIGLNPDQIARLMHIMLPHSSEFGDDYEGVDGTKVPKEAWFEPDKGILPPPLSEEARERSRKAMEENPDLFQRKREELRQAWEGSG</sequence>
<feature type="compositionally biased region" description="Low complexity" evidence="1">
    <location>
        <begin position="7"/>
        <end position="22"/>
    </location>
</feature>
<dbReference type="Proteomes" id="UP001244011">
    <property type="component" value="Unassembled WGS sequence"/>
</dbReference>
<name>A0AAJ0FNX1_9PEZI</name>
<dbReference type="AlphaFoldDB" id="A0AAJ0FNX1"/>
<dbReference type="RefSeq" id="XP_060283808.1">
    <property type="nucleotide sequence ID" value="XM_060427921.1"/>
</dbReference>
<dbReference type="GeneID" id="85311108"/>
<keyword evidence="3" id="KW-1185">Reference proteome</keyword>
<feature type="region of interest" description="Disordered" evidence="1">
    <location>
        <begin position="101"/>
        <end position="132"/>
    </location>
</feature>
<organism evidence="2 3">
    <name type="scientific">Phialemonium atrogriseum</name>
    <dbReference type="NCBI Taxonomy" id="1093897"/>
    <lineage>
        <taxon>Eukaryota</taxon>
        <taxon>Fungi</taxon>
        <taxon>Dikarya</taxon>
        <taxon>Ascomycota</taxon>
        <taxon>Pezizomycotina</taxon>
        <taxon>Sordariomycetes</taxon>
        <taxon>Sordariomycetidae</taxon>
        <taxon>Cephalothecales</taxon>
        <taxon>Cephalothecaceae</taxon>
        <taxon>Phialemonium</taxon>
    </lineage>
</organism>
<proteinExistence type="predicted"/>
<protein>
    <submittedName>
        <fullName evidence="2">Uncharacterized protein</fullName>
    </submittedName>
</protein>
<feature type="region of interest" description="Disordered" evidence="1">
    <location>
        <begin position="1"/>
        <end position="25"/>
    </location>
</feature>
<dbReference type="EMBL" id="MU839008">
    <property type="protein sequence ID" value="KAK1767595.1"/>
    <property type="molecule type" value="Genomic_DNA"/>
</dbReference>
<accession>A0AAJ0FNX1</accession>
<feature type="compositionally biased region" description="Basic and acidic residues" evidence="1">
    <location>
        <begin position="114"/>
        <end position="132"/>
    </location>
</feature>
<reference evidence="2" key="1">
    <citation type="submission" date="2023-06" db="EMBL/GenBank/DDBJ databases">
        <title>Genome-scale phylogeny and comparative genomics of the fungal order Sordariales.</title>
        <authorList>
            <consortium name="Lawrence Berkeley National Laboratory"/>
            <person name="Hensen N."/>
            <person name="Bonometti L."/>
            <person name="Westerberg I."/>
            <person name="Brannstrom I.O."/>
            <person name="Guillou S."/>
            <person name="Cros-Aarteil S."/>
            <person name="Calhoun S."/>
            <person name="Haridas S."/>
            <person name="Kuo A."/>
            <person name="Mondo S."/>
            <person name="Pangilinan J."/>
            <person name="Riley R."/>
            <person name="Labutti K."/>
            <person name="Andreopoulos B."/>
            <person name="Lipzen A."/>
            <person name="Chen C."/>
            <person name="Yanf M."/>
            <person name="Daum C."/>
            <person name="Ng V."/>
            <person name="Clum A."/>
            <person name="Steindorff A."/>
            <person name="Ohm R."/>
            <person name="Martin F."/>
            <person name="Silar P."/>
            <person name="Natvig D."/>
            <person name="Lalanne C."/>
            <person name="Gautier V."/>
            <person name="Ament-Velasquez S.L."/>
            <person name="Kruys A."/>
            <person name="Hutchinson M.I."/>
            <person name="Powell A.J."/>
            <person name="Barry K."/>
            <person name="Miller A.N."/>
            <person name="Grigoriev I.V."/>
            <person name="Debuchy R."/>
            <person name="Gladieux P."/>
            <person name="Thoren M.H."/>
            <person name="Johannesson H."/>
        </authorList>
    </citation>
    <scope>NUCLEOTIDE SEQUENCE</scope>
    <source>
        <strain evidence="2">8032-3</strain>
    </source>
</reference>
<evidence type="ECO:0000313" key="3">
    <source>
        <dbReference type="Proteomes" id="UP001244011"/>
    </source>
</evidence>